<dbReference type="PANTHER" id="PTHR10803">
    <property type="entry name" value="ARSENICAL PUMP-DRIVING ATPASE ARSENITE-TRANSLOCATING ATPASE"/>
    <property type="match status" value="1"/>
</dbReference>
<gene>
    <name evidence="5" type="ORF">GUITHDRAFT_160183</name>
</gene>
<dbReference type="RefSeq" id="XP_005822752.1">
    <property type="nucleotide sequence ID" value="XM_005822695.1"/>
</dbReference>
<dbReference type="HOGENOM" id="CLU_040761_2_1_1"/>
<dbReference type="OrthoDB" id="1770at2759"/>
<dbReference type="GO" id="GO:0071816">
    <property type="term" value="P:tail-anchored membrane protein insertion into ER membrane"/>
    <property type="evidence" value="ECO:0007669"/>
    <property type="project" value="TreeGrafter"/>
</dbReference>
<dbReference type="EMBL" id="JH993084">
    <property type="protein sequence ID" value="EKX35772.1"/>
    <property type="molecule type" value="Genomic_DNA"/>
</dbReference>
<evidence type="ECO:0000259" key="4">
    <source>
        <dbReference type="Pfam" id="PF02374"/>
    </source>
</evidence>
<dbReference type="Proteomes" id="UP000011087">
    <property type="component" value="Unassembled WGS sequence"/>
</dbReference>
<dbReference type="eggNOG" id="KOG2825">
    <property type="taxonomic scope" value="Eukaryota"/>
</dbReference>
<proteinExistence type="predicted"/>
<dbReference type="GO" id="GO:0043529">
    <property type="term" value="C:GET complex"/>
    <property type="evidence" value="ECO:0007669"/>
    <property type="project" value="TreeGrafter"/>
</dbReference>
<feature type="chain" id="PRO_5008770044" description="ArsA/GET3 Anion-transporting ATPase-like domain-containing protein" evidence="3">
    <location>
        <begin position="20"/>
        <end position="418"/>
    </location>
</feature>
<dbReference type="InterPro" id="IPR025723">
    <property type="entry name" value="ArsA/GET3_ATPase-like"/>
</dbReference>
<dbReference type="GeneID" id="17292515"/>
<comment type="subcellular location">
    <subcellularLocation>
        <location evidence="1">Plastid</location>
        <location evidence="1">Chloroplast</location>
    </subcellularLocation>
</comment>
<dbReference type="AlphaFoldDB" id="L1II72"/>
<keyword evidence="2" id="KW-0175">Coiled coil</keyword>
<dbReference type="InterPro" id="IPR027417">
    <property type="entry name" value="P-loop_NTPase"/>
</dbReference>
<accession>L1II72</accession>
<dbReference type="GO" id="GO:0009507">
    <property type="term" value="C:chloroplast"/>
    <property type="evidence" value="ECO:0007669"/>
    <property type="project" value="UniProtKB-SubCell"/>
</dbReference>
<dbReference type="PANTHER" id="PTHR10803:SF0">
    <property type="entry name" value="ATPASE GET3B"/>
    <property type="match status" value="1"/>
</dbReference>
<dbReference type="OMA" id="YAMMLDM"/>
<dbReference type="PaxDb" id="55529-EKX35772"/>
<reference evidence="5 7" key="1">
    <citation type="journal article" date="2012" name="Nature">
        <title>Algal genomes reveal evolutionary mosaicism and the fate of nucleomorphs.</title>
        <authorList>
            <consortium name="DOE Joint Genome Institute"/>
            <person name="Curtis B.A."/>
            <person name="Tanifuji G."/>
            <person name="Burki F."/>
            <person name="Gruber A."/>
            <person name="Irimia M."/>
            <person name="Maruyama S."/>
            <person name="Arias M.C."/>
            <person name="Ball S.G."/>
            <person name="Gile G.H."/>
            <person name="Hirakawa Y."/>
            <person name="Hopkins J.F."/>
            <person name="Kuo A."/>
            <person name="Rensing S.A."/>
            <person name="Schmutz J."/>
            <person name="Symeonidi A."/>
            <person name="Elias M."/>
            <person name="Eveleigh R.J."/>
            <person name="Herman E.K."/>
            <person name="Klute M.J."/>
            <person name="Nakayama T."/>
            <person name="Obornik M."/>
            <person name="Reyes-Prieto A."/>
            <person name="Armbrust E.V."/>
            <person name="Aves S.J."/>
            <person name="Beiko R.G."/>
            <person name="Coutinho P."/>
            <person name="Dacks J.B."/>
            <person name="Durnford D.G."/>
            <person name="Fast N.M."/>
            <person name="Green B.R."/>
            <person name="Grisdale C.J."/>
            <person name="Hempel F."/>
            <person name="Henrissat B."/>
            <person name="Hoppner M.P."/>
            <person name="Ishida K."/>
            <person name="Kim E."/>
            <person name="Koreny L."/>
            <person name="Kroth P.G."/>
            <person name="Liu Y."/>
            <person name="Malik S.B."/>
            <person name="Maier U.G."/>
            <person name="McRose D."/>
            <person name="Mock T."/>
            <person name="Neilson J.A."/>
            <person name="Onodera N.T."/>
            <person name="Poole A.M."/>
            <person name="Pritham E.J."/>
            <person name="Richards T.A."/>
            <person name="Rocap G."/>
            <person name="Roy S.W."/>
            <person name="Sarai C."/>
            <person name="Schaack S."/>
            <person name="Shirato S."/>
            <person name="Slamovits C.H."/>
            <person name="Spencer D.F."/>
            <person name="Suzuki S."/>
            <person name="Worden A.Z."/>
            <person name="Zauner S."/>
            <person name="Barry K."/>
            <person name="Bell C."/>
            <person name="Bharti A.K."/>
            <person name="Crow J.A."/>
            <person name="Grimwood J."/>
            <person name="Kramer R."/>
            <person name="Lindquist E."/>
            <person name="Lucas S."/>
            <person name="Salamov A."/>
            <person name="McFadden G.I."/>
            <person name="Lane C.E."/>
            <person name="Keeling P.J."/>
            <person name="Gray M.W."/>
            <person name="Grigoriev I.V."/>
            <person name="Archibald J.M."/>
        </authorList>
    </citation>
    <scope>NUCLEOTIDE SEQUENCE</scope>
    <source>
        <strain evidence="5 7">CCMP2712</strain>
    </source>
</reference>
<evidence type="ECO:0000256" key="3">
    <source>
        <dbReference type="SAM" id="SignalP"/>
    </source>
</evidence>
<feature type="coiled-coil region" evidence="2">
    <location>
        <begin position="277"/>
        <end position="307"/>
    </location>
</feature>
<organism evidence="5">
    <name type="scientific">Guillardia theta (strain CCMP2712)</name>
    <name type="common">Cryptophyte</name>
    <dbReference type="NCBI Taxonomy" id="905079"/>
    <lineage>
        <taxon>Eukaryota</taxon>
        <taxon>Cryptophyceae</taxon>
        <taxon>Pyrenomonadales</taxon>
        <taxon>Geminigeraceae</taxon>
        <taxon>Guillardia</taxon>
    </lineage>
</organism>
<dbReference type="KEGG" id="gtt:GUITHDRAFT_160183"/>
<dbReference type="CDD" id="cd02035">
    <property type="entry name" value="ArsA"/>
    <property type="match status" value="1"/>
</dbReference>
<protein>
    <recommendedName>
        <fullName evidence="4">ArsA/GET3 Anion-transporting ATPase-like domain-containing protein</fullName>
    </recommendedName>
</protein>
<dbReference type="GO" id="GO:0005524">
    <property type="term" value="F:ATP binding"/>
    <property type="evidence" value="ECO:0007669"/>
    <property type="project" value="InterPro"/>
</dbReference>
<evidence type="ECO:0000313" key="6">
    <source>
        <dbReference type="EnsemblProtists" id="EKX35772"/>
    </source>
</evidence>
<dbReference type="STRING" id="905079.L1II72"/>
<dbReference type="Pfam" id="PF02374">
    <property type="entry name" value="ArsA_ATPase"/>
    <property type="match status" value="1"/>
</dbReference>
<dbReference type="EnsemblProtists" id="EKX35772">
    <property type="protein sequence ID" value="EKX35772"/>
    <property type="gene ID" value="GUITHDRAFT_160183"/>
</dbReference>
<dbReference type="NCBIfam" id="TIGR00345">
    <property type="entry name" value="GET3_arsA_TRC40"/>
    <property type="match status" value="1"/>
</dbReference>
<dbReference type="InterPro" id="IPR016300">
    <property type="entry name" value="ATPase_ArsA/GET3"/>
</dbReference>
<evidence type="ECO:0000313" key="7">
    <source>
        <dbReference type="Proteomes" id="UP000011087"/>
    </source>
</evidence>
<dbReference type="Gene3D" id="3.40.50.300">
    <property type="entry name" value="P-loop containing nucleotide triphosphate hydrolases"/>
    <property type="match status" value="1"/>
</dbReference>
<reference evidence="6" key="3">
    <citation type="submission" date="2016-03" db="UniProtKB">
        <authorList>
            <consortium name="EnsemblProtists"/>
        </authorList>
    </citation>
    <scope>IDENTIFICATION</scope>
</reference>
<dbReference type="GO" id="GO:0016887">
    <property type="term" value="F:ATP hydrolysis activity"/>
    <property type="evidence" value="ECO:0007669"/>
    <property type="project" value="InterPro"/>
</dbReference>
<dbReference type="SUPFAM" id="SSF52540">
    <property type="entry name" value="P-loop containing nucleoside triphosphate hydrolases"/>
    <property type="match status" value="1"/>
</dbReference>
<keyword evidence="7" id="KW-1185">Reference proteome</keyword>
<reference evidence="7" key="2">
    <citation type="submission" date="2012-11" db="EMBL/GenBank/DDBJ databases">
        <authorList>
            <person name="Kuo A."/>
            <person name="Curtis B.A."/>
            <person name="Tanifuji G."/>
            <person name="Burki F."/>
            <person name="Gruber A."/>
            <person name="Irimia M."/>
            <person name="Maruyama S."/>
            <person name="Arias M.C."/>
            <person name="Ball S.G."/>
            <person name="Gile G.H."/>
            <person name="Hirakawa Y."/>
            <person name="Hopkins J.F."/>
            <person name="Rensing S.A."/>
            <person name="Schmutz J."/>
            <person name="Symeonidi A."/>
            <person name="Elias M."/>
            <person name="Eveleigh R.J."/>
            <person name="Herman E.K."/>
            <person name="Klute M.J."/>
            <person name="Nakayama T."/>
            <person name="Obornik M."/>
            <person name="Reyes-Prieto A."/>
            <person name="Armbrust E.V."/>
            <person name="Aves S.J."/>
            <person name="Beiko R.G."/>
            <person name="Coutinho P."/>
            <person name="Dacks J.B."/>
            <person name="Durnford D.G."/>
            <person name="Fast N.M."/>
            <person name="Green B.R."/>
            <person name="Grisdale C."/>
            <person name="Hempe F."/>
            <person name="Henrissat B."/>
            <person name="Hoppner M.P."/>
            <person name="Ishida K.-I."/>
            <person name="Kim E."/>
            <person name="Koreny L."/>
            <person name="Kroth P.G."/>
            <person name="Liu Y."/>
            <person name="Malik S.-B."/>
            <person name="Maier U.G."/>
            <person name="McRose D."/>
            <person name="Mock T."/>
            <person name="Neilson J.A."/>
            <person name="Onodera N.T."/>
            <person name="Poole A.M."/>
            <person name="Pritham E.J."/>
            <person name="Richards T.A."/>
            <person name="Rocap G."/>
            <person name="Roy S.W."/>
            <person name="Sarai C."/>
            <person name="Schaack S."/>
            <person name="Shirato S."/>
            <person name="Slamovits C.H."/>
            <person name="Spencer D.F."/>
            <person name="Suzuki S."/>
            <person name="Worden A.Z."/>
            <person name="Zauner S."/>
            <person name="Barry K."/>
            <person name="Bell C."/>
            <person name="Bharti A.K."/>
            <person name="Crow J.A."/>
            <person name="Grimwood J."/>
            <person name="Kramer R."/>
            <person name="Lindquist E."/>
            <person name="Lucas S."/>
            <person name="Salamov A."/>
            <person name="McFadden G.I."/>
            <person name="Lane C.E."/>
            <person name="Keeling P.J."/>
            <person name="Gray M.W."/>
            <person name="Grigoriev I.V."/>
            <person name="Archibald J.M."/>
        </authorList>
    </citation>
    <scope>NUCLEOTIDE SEQUENCE</scope>
    <source>
        <strain evidence="7">CCMP2712</strain>
    </source>
</reference>
<sequence>MIALGKALCLVACFVGAQGFLPAQPFIARKGWNDAASALPLRKAISCRLPSASRQRFTATRMAVEEESLQRLVDSKGRRYIIVGGKGGVGKTSTSAALAVKLADEGLRTLVISTDPAHSLGDALMTDLSKGKVTPVAEQGGNLYALEVDLKEAIEEFKAVIKSLKGSEDVDSIASKLGLSEMTDIFDVPPPGADELVALSKIISLVEEGEAKTALGQVVKSSNFDRVIVDTAPTGHTLRLLSFPEFLDSFLQKVLALKRRLDGAINTAKSLFGLKSFDDIEDAARAIERYREEAEELRKLLTDKDRTQFVGVSIASALSFAESERLVQGLKERGVAIDNLVVNQLLGDASDPAAVARIVKAQAKCIKELEDLSASAPLEQPDAHPIWLNQVPFFDSELRSVYALRALSNALFSSKISV</sequence>
<evidence type="ECO:0000256" key="1">
    <source>
        <dbReference type="ARBA" id="ARBA00004229"/>
    </source>
</evidence>
<feature type="signal peptide" evidence="3">
    <location>
        <begin position="1"/>
        <end position="19"/>
    </location>
</feature>
<feature type="non-terminal residue" evidence="5">
    <location>
        <position position="418"/>
    </location>
</feature>
<feature type="domain" description="ArsA/GET3 Anion-transporting ATPase-like" evidence="4">
    <location>
        <begin position="79"/>
        <end position="410"/>
    </location>
</feature>
<evidence type="ECO:0000313" key="5">
    <source>
        <dbReference type="EMBL" id="EKX35772.1"/>
    </source>
</evidence>
<evidence type="ECO:0000256" key="2">
    <source>
        <dbReference type="SAM" id="Coils"/>
    </source>
</evidence>
<keyword evidence="3" id="KW-0732">Signal</keyword>
<name>L1II72_GUITC</name>